<dbReference type="EC" id="2.7.13.3" evidence="3"/>
<dbReference type="InterPro" id="IPR029151">
    <property type="entry name" value="Sensor-like_sf"/>
</dbReference>
<keyword evidence="5" id="KW-0597">Phosphoprotein</keyword>
<dbReference type="Pfam" id="PF00989">
    <property type="entry name" value="PAS"/>
    <property type="match status" value="1"/>
</dbReference>
<organism evidence="16 17">
    <name type="scientific">Ectobacillus funiculus</name>
    <dbReference type="NCBI Taxonomy" id="137993"/>
    <lineage>
        <taxon>Bacteria</taxon>
        <taxon>Bacillati</taxon>
        <taxon>Bacillota</taxon>
        <taxon>Bacilli</taxon>
        <taxon>Bacillales</taxon>
        <taxon>Bacillaceae</taxon>
        <taxon>Ectobacillus</taxon>
    </lineage>
</organism>
<dbReference type="EMBL" id="JBHMAF010000199">
    <property type="protein sequence ID" value="MFB9762550.1"/>
    <property type="molecule type" value="Genomic_DNA"/>
</dbReference>
<dbReference type="SUPFAM" id="SSF103190">
    <property type="entry name" value="Sensory domain-like"/>
    <property type="match status" value="1"/>
</dbReference>
<sequence>MRLKKLKLQQRITLFIIALIILIVSQISFLFYYVLSDTVENQLGKRALHVAKTVAAMPEIRSALHTENPAAIIQPIAERIRLETDAEFIVVGNKQGIRYSHPNPQRIGKRMMGGDNDKALVDGKAYISKAKGTLGLSLRGKAPIWDENGNIIGIVSVGFLMEDINQIVGEYDYTIWGIALSGAVIGIIGSVYLARNIKNLMFGLEPEEIASLYEERSALIQSVREGIMMIDKQGRISLLNQAAYEILLIRQEQNVIGKPVLEVIPNTSILEVLRNGEEQLDRQLQLKGRTIIANRLPVKIGNEVIGVVSSFRLKSEIDQLTEELSQVKRYTEALRAQTHEFNNLLYTLSGLIQLESYEEALELVHKETAVQQDFVQFIMSRLKDPRLGGILIGFYNRARELKIDFVLDRESSLERLAEHIDSSYFISILGNLITNAFESVERNTDKEKQVRLCITDIGDDLLLEVEDSGSGVDDSLIPYIFKRGFSTKDGGNRGYGLARVKELVDDLHGSIAIEKGDWDGALFIVAIPKERCGENVSAY</sequence>
<dbReference type="PRINTS" id="PR00344">
    <property type="entry name" value="BCTRLSENSOR"/>
</dbReference>
<protein>
    <recommendedName>
        <fullName evidence="3">histidine kinase</fullName>
        <ecNumber evidence="3">2.7.13.3</ecNumber>
    </recommendedName>
</protein>
<dbReference type="InterPro" id="IPR013767">
    <property type="entry name" value="PAS_fold"/>
</dbReference>
<evidence type="ECO:0000256" key="10">
    <source>
        <dbReference type="ARBA" id="ARBA00022840"/>
    </source>
</evidence>
<evidence type="ECO:0000256" key="5">
    <source>
        <dbReference type="ARBA" id="ARBA00022553"/>
    </source>
</evidence>
<dbReference type="InterPro" id="IPR035965">
    <property type="entry name" value="PAS-like_dom_sf"/>
</dbReference>
<evidence type="ECO:0000256" key="1">
    <source>
        <dbReference type="ARBA" id="ARBA00000085"/>
    </source>
</evidence>
<evidence type="ECO:0000256" key="14">
    <source>
        <dbReference type="SAM" id="Phobius"/>
    </source>
</evidence>
<dbReference type="Gene3D" id="3.30.450.20">
    <property type="entry name" value="PAS domain"/>
    <property type="match status" value="2"/>
</dbReference>
<dbReference type="InterPro" id="IPR000014">
    <property type="entry name" value="PAS"/>
</dbReference>
<proteinExistence type="predicted"/>
<evidence type="ECO:0000256" key="12">
    <source>
        <dbReference type="ARBA" id="ARBA00023012"/>
    </source>
</evidence>
<reference evidence="16 17" key="1">
    <citation type="submission" date="2024-09" db="EMBL/GenBank/DDBJ databases">
        <authorList>
            <person name="Sun Q."/>
            <person name="Mori K."/>
        </authorList>
    </citation>
    <scope>NUCLEOTIDE SEQUENCE [LARGE SCALE GENOMIC DNA]</scope>
    <source>
        <strain evidence="16 17">JCM 11201</strain>
    </source>
</reference>
<keyword evidence="8" id="KW-0547">Nucleotide-binding</keyword>
<dbReference type="SUPFAM" id="SSF55874">
    <property type="entry name" value="ATPase domain of HSP90 chaperone/DNA topoisomerase II/histidine kinase"/>
    <property type="match status" value="1"/>
</dbReference>
<dbReference type="InterPro" id="IPR005467">
    <property type="entry name" value="His_kinase_dom"/>
</dbReference>
<dbReference type="Gene3D" id="3.30.565.10">
    <property type="entry name" value="Histidine kinase-like ATPase, C-terminal domain"/>
    <property type="match status" value="1"/>
</dbReference>
<evidence type="ECO:0000256" key="11">
    <source>
        <dbReference type="ARBA" id="ARBA00022989"/>
    </source>
</evidence>
<evidence type="ECO:0000256" key="7">
    <source>
        <dbReference type="ARBA" id="ARBA00022692"/>
    </source>
</evidence>
<dbReference type="InterPro" id="IPR036890">
    <property type="entry name" value="HATPase_C_sf"/>
</dbReference>
<keyword evidence="9" id="KW-0418">Kinase</keyword>
<evidence type="ECO:0000256" key="3">
    <source>
        <dbReference type="ARBA" id="ARBA00012438"/>
    </source>
</evidence>
<dbReference type="InterPro" id="IPR004358">
    <property type="entry name" value="Sig_transdc_His_kin-like_C"/>
</dbReference>
<name>A0ABV5WPM2_9BACI</name>
<dbReference type="PANTHER" id="PTHR43547:SF3">
    <property type="entry name" value="SENSOR PROTEIN CITS"/>
    <property type="match status" value="1"/>
</dbReference>
<dbReference type="Gene3D" id="1.10.287.130">
    <property type="match status" value="1"/>
</dbReference>
<gene>
    <name evidence="16" type="ORF">ACFFMS_30455</name>
</gene>
<keyword evidence="13 14" id="KW-0472">Membrane</keyword>
<comment type="catalytic activity">
    <reaction evidence="1">
        <text>ATP + protein L-histidine = ADP + protein N-phospho-L-histidine.</text>
        <dbReference type="EC" id="2.7.13.3"/>
    </reaction>
</comment>
<accession>A0ABV5WPM2</accession>
<feature type="transmembrane region" description="Helical" evidence="14">
    <location>
        <begin position="173"/>
        <end position="194"/>
    </location>
</feature>
<dbReference type="SMART" id="SM00091">
    <property type="entry name" value="PAS"/>
    <property type="match status" value="1"/>
</dbReference>
<feature type="domain" description="Histidine kinase" evidence="15">
    <location>
        <begin position="336"/>
        <end position="531"/>
    </location>
</feature>
<keyword evidence="6" id="KW-0808">Transferase</keyword>
<keyword evidence="11 14" id="KW-1133">Transmembrane helix</keyword>
<evidence type="ECO:0000256" key="8">
    <source>
        <dbReference type="ARBA" id="ARBA00022741"/>
    </source>
</evidence>
<dbReference type="SUPFAM" id="SSF55785">
    <property type="entry name" value="PYP-like sensor domain (PAS domain)"/>
    <property type="match status" value="1"/>
</dbReference>
<dbReference type="CDD" id="cd00130">
    <property type="entry name" value="PAS"/>
    <property type="match status" value="1"/>
</dbReference>
<dbReference type="SUPFAM" id="SSF55890">
    <property type="entry name" value="Sporulation response regulatory protein Spo0B"/>
    <property type="match status" value="1"/>
</dbReference>
<evidence type="ECO:0000256" key="2">
    <source>
        <dbReference type="ARBA" id="ARBA00004651"/>
    </source>
</evidence>
<keyword evidence="12" id="KW-0902">Two-component regulatory system</keyword>
<evidence type="ECO:0000256" key="6">
    <source>
        <dbReference type="ARBA" id="ARBA00022679"/>
    </source>
</evidence>
<evidence type="ECO:0000259" key="15">
    <source>
        <dbReference type="PROSITE" id="PS50109"/>
    </source>
</evidence>
<dbReference type="PANTHER" id="PTHR43547">
    <property type="entry name" value="TWO-COMPONENT HISTIDINE KINASE"/>
    <property type="match status" value="1"/>
</dbReference>
<dbReference type="InterPro" id="IPR033463">
    <property type="entry name" value="sCache_3"/>
</dbReference>
<dbReference type="InterPro" id="IPR003594">
    <property type="entry name" value="HATPase_dom"/>
</dbReference>
<keyword evidence="4" id="KW-1003">Cell membrane</keyword>
<dbReference type="InterPro" id="IPR016120">
    <property type="entry name" value="Sig_transdc_His_kin_SpoOB"/>
</dbReference>
<dbReference type="Pfam" id="PF02518">
    <property type="entry name" value="HATPase_c"/>
    <property type="match status" value="1"/>
</dbReference>
<evidence type="ECO:0000256" key="4">
    <source>
        <dbReference type="ARBA" id="ARBA00022475"/>
    </source>
</evidence>
<comment type="subcellular location">
    <subcellularLocation>
        <location evidence="2">Cell membrane</location>
        <topology evidence="2">Multi-pass membrane protein</topology>
    </subcellularLocation>
</comment>
<dbReference type="GO" id="GO:0005524">
    <property type="term" value="F:ATP binding"/>
    <property type="evidence" value="ECO:0007669"/>
    <property type="project" value="UniProtKB-KW"/>
</dbReference>
<keyword evidence="17" id="KW-1185">Reference proteome</keyword>
<keyword evidence="7 14" id="KW-0812">Transmembrane</keyword>
<dbReference type="Pfam" id="PF17203">
    <property type="entry name" value="sCache_3_2"/>
    <property type="match status" value="1"/>
</dbReference>
<dbReference type="Proteomes" id="UP001589609">
    <property type="component" value="Unassembled WGS sequence"/>
</dbReference>
<dbReference type="SMART" id="SM00387">
    <property type="entry name" value="HATPase_c"/>
    <property type="match status" value="1"/>
</dbReference>
<dbReference type="PROSITE" id="PS50109">
    <property type="entry name" value="HIS_KIN"/>
    <property type="match status" value="1"/>
</dbReference>
<dbReference type="RefSeq" id="WP_379952447.1">
    <property type="nucleotide sequence ID" value="NZ_JBHMAF010000199.1"/>
</dbReference>
<evidence type="ECO:0000313" key="16">
    <source>
        <dbReference type="EMBL" id="MFB9762550.1"/>
    </source>
</evidence>
<comment type="caution">
    <text evidence="16">The sequence shown here is derived from an EMBL/GenBank/DDBJ whole genome shotgun (WGS) entry which is preliminary data.</text>
</comment>
<keyword evidence="10 16" id="KW-0067">ATP-binding</keyword>
<evidence type="ECO:0000256" key="9">
    <source>
        <dbReference type="ARBA" id="ARBA00022777"/>
    </source>
</evidence>
<evidence type="ECO:0000256" key="13">
    <source>
        <dbReference type="ARBA" id="ARBA00023136"/>
    </source>
</evidence>
<feature type="transmembrane region" description="Helical" evidence="14">
    <location>
        <begin position="12"/>
        <end position="35"/>
    </location>
</feature>
<evidence type="ECO:0000313" key="17">
    <source>
        <dbReference type="Proteomes" id="UP001589609"/>
    </source>
</evidence>
<dbReference type="CDD" id="cd18773">
    <property type="entry name" value="PDC1_HK_sensor"/>
    <property type="match status" value="1"/>
</dbReference>